<feature type="compositionally biased region" description="Basic and acidic residues" evidence="1">
    <location>
        <begin position="1"/>
        <end position="11"/>
    </location>
</feature>
<feature type="compositionally biased region" description="Basic and acidic residues" evidence="1">
    <location>
        <begin position="104"/>
        <end position="114"/>
    </location>
</feature>
<evidence type="ECO:0000313" key="2">
    <source>
        <dbReference type="EMBL" id="ORZ38101.1"/>
    </source>
</evidence>
<protein>
    <submittedName>
        <fullName evidence="2">Uncharacterized protein</fullName>
    </submittedName>
</protein>
<proteinExistence type="predicted"/>
<keyword evidence="3" id="KW-1185">Reference proteome</keyword>
<feature type="compositionally biased region" description="Pro residues" evidence="1">
    <location>
        <begin position="157"/>
        <end position="171"/>
    </location>
</feature>
<feature type="compositionally biased region" description="Pro residues" evidence="1">
    <location>
        <begin position="241"/>
        <end position="251"/>
    </location>
</feature>
<gene>
    <name evidence="2" type="ORF">BCR44DRAFT_1016608</name>
</gene>
<feature type="compositionally biased region" description="Basic residues" evidence="1">
    <location>
        <begin position="69"/>
        <end position="80"/>
    </location>
</feature>
<organism evidence="2 3">
    <name type="scientific">Catenaria anguillulae PL171</name>
    <dbReference type="NCBI Taxonomy" id="765915"/>
    <lineage>
        <taxon>Eukaryota</taxon>
        <taxon>Fungi</taxon>
        <taxon>Fungi incertae sedis</taxon>
        <taxon>Blastocladiomycota</taxon>
        <taxon>Blastocladiomycetes</taxon>
        <taxon>Blastocladiales</taxon>
        <taxon>Catenariaceae</taxon>
        <taxon>Catenaria</taxon>
    </lineage>
</organism>
<dbReference type="EMBL" id="MCFL01000010">
    <property type="protein sequence ID" value="ORZ38101.1"/>
    <property type="molecule type" value="Genomic_DNA"/>
</dbReference>
<evidence type="ECO:0000256" key="1">
    <source>
        <dbReference type="SAM" id="MobiDB-lite"/>
    </source>
</evidence>
<dbReference type="Proteomes" id="UP000193411">
    <property type="component" value="Unassembled WGS sequence"/>
</dbReference>
<reference evidence="2 3" key="1">
    <citation type="submission" date="2016-07" db="EMBL/GenBank/DDBJ databases">
        <title>Pervasive Adenine N6-methylation of Active Genes in Fungi.</title>
        <authorList>
            <consortium name="DOE Joint Genome Institute"/>
            <person name="Mondo S.J."/>
            <person name="Dannebaum R.O."/>
            <person name="Kuo R.C."/>
            <person name="Labutti K."/>
            <person name="Haridas S."/>
            <person name="Kuo A."/>
            <person name="Salamov A."/>
            <person name="Ahrendt S.R."/>
            <person name="Lipzen A."/>
            <person name="Sullivan W."/>
            <person name="Andreopoulos W.B."/>
            <person name="Clum A."/>
            <person name="Lindquist E."/>
            <person name="Daum C."/>
            <person name="Ramamoorthy G.K."/>
            <person name="Gryganskyi A."/>
            <person name="Culley D."/>
            <person name="Magnuson J.K."/>
            <person name="James T.Y."/>
            <person name="O'Malley M.A."/>
            <person name="Stajich J.E."/>
            <person name="Spatafora J.W."/>
            <person name="Visel A."/>
            <person name="Grigoriev I.V."/>
        </authorList>
    </citation>
    <scope>NUCLEOTIDE SEQUENCE [LARGE SCALE GENOMIC DNA]</scope>
    <source>
        <strain evidence="2 3">PL171</strain>
    </source>
</reference>
<sequence>MPDSSTSKDQEPGEMSDGEIVDDGTTADPATDSLAKADPFGTSRGRTRSKHGPSSPPPPDFQIVPSSRSRGHTHHNHQRRTSPPPAFELITRPSRPGGPGAGHNVRDFGSDRRQHGGGGGSLRRHPPPLEFGSVAAHSSTRPPPRHRRGSLHGIGYPGPPAPMPLPPPTPPTAAAASSTLVSPVHDRFREASLECPPAIPKSATDSEFSIGSAETRERSVPPPPLPSAPPRRGSSSVSLALPPPPPGPPPMHAADRPRGQIPTFQQDPLHRALAVVGIGAGEVPEAAQRIRGLPNGTCLIIQGTEPWISVAATATAIGTGTVSGVTVTASGDLRTAIGMHRLFSVLVQVIWTHAWVRIPGTGTEVAGAEILTNRVVPGVAYHHRHQRRKPTGSITAATATGTFETLTAVSTHTFQAASRHHVMAIVECRRHHRTGDRLLLTTMPCPHCPPGALGRIRLRMSTCRRHCRLLRNSKHTVVAYAGGHGRDRDPDRAHRIRHRCRRTPSAP</sequence>
<name>A0A1Y2HWH4_9FUNG</name>
<feature type="region of interest" description="Disordered" evidence="1">
    <location>
        <begin position="1"/>
        <end position="262"/>
    </location>
</feature>
<feature type="compositionally biased region" description="Low complexity" evidence="1">
    <location>
        <begin position="172"/>
        <end position="183"/>
    </location>
</feature>
<dbReference type="AlphaFoldDB" id="A0A1Y2HWH4"/>
<comment type="caution">
    <text evidence="2">The sequence shown here is derived from an EMBL/GenBank/DDBJ whole genome shotgun (WGS) entry which is preliminary data.</text>
</comment>
<accession>A0A1Y2HWH4</accession>
<feature type="compositionally biased region" description="Pro residues" evidence="1">
    <location>
        <begin position="220"/>
        <end position="229"/>
    </location>
</feature>
<feature type="compositionally biased region" description="Acidic residues" evidence="1">
    <location>
        <begin position="12"/>
        <end position="22"/>
    </location>
</feature>
<evidence type="ECO:0000313" key="3">
    <source>
        <dbReference type="Proteomes" id="UP000193411"/>
    </source>
</evidence>